<reference evidence="1 2" key="1">
    <citation type="submission" date="2023-12" db="EMBL/GenBank/DDBJ databases">
        <title>Blastococcus brunescens sp. nov., an actonobacterium isolated from sandstone collected in sahara desert.</title>
        <authorList>
            <person name="Gtari M."/>
            <person name="Ghodhbane F."/>
        </authorList>
    </citation>
    <scope>NUCLEOTIDE SEQUENCE [LARGE SCALE GENOMIC DNA]</scope>
    <source>
        <strain evidence="1 2">BMG 8361</strain>
    </source>
</reference>
<accession>A0ABZ1B7M1</accession>
<protein>
    <submittedName>
        <fullName evidence="1">Uncharacterized protein</fullName>
    </submittedName>
</protein>
<dbReference type="EMBL" id="CP141261">
    <property type="protein sequence ID" value="WRL66377.1"/>
    <property type="molecule type" value="Genomic_DNA"/>
</dbReference>
<evidence type="ECO:0000313" key="1">
    <source>
        <dbReference type="EMBL" id="WRL66377.1"/>
    </source>
</evidence>
<organism evidence="1 2">
    <name type="scientific">Blastococcus brunescens</name>
    <dbReference type="NCBI Taxonomy" id="1564165"/>
    <lineage>
        <taxon>Bacteria</taxon>
        <taxon>Bacillati</taxon>
        <taxon>Actinomycetota</taxon>
        <taxon>Actinomycetes</taxon>
        <taxon>Geodermatophilales</taxon>
        <taxon>Geodermatophilaceae</taxon>
        <taxon>Blastococcus</taxon>
    </lineage>
</organism>
<dbReference type="RefSeq" id="WP_324277691.1">
    <property type="nucleotide sequence ID" value="NZ_CP141261.1"/>
</dbReference>
<name>A0ABZ1B7M1_9ACTN</name>
<proteinExistence type="predicted"/>
<dbReference type="Proteomes" id="UP001324287">
    <property type="component" value="Chromosome"/>
</dbReference>
<gene>
    <name evidence="1" type="ORF">U6N30_13620</name>
</gene>
<keyword evidence="2" id="KW-1185">Reference proteome</keyword>
<sequence>MRRMRAPVVVRTAVRPDAGWDRGPDAAPGRVAAPLGRLRRMLLLIALLSLTACGLPGDGSVAPVAVPPGPTARERTDPAPDGGAVLVWFVRGSRLEAVPRQADEPGPSGALELLLAGPTRAEAVDGFRTALSAVDLVVPGSPTGPAR</sequence>
<evidence type="ECO:0000313" key="2">
    <source>
        <dbReference type="Proteomes" id="UP001324287"/>
    </source>
</evidence>